<feature type="domain" description="UvrD-like helicase C-terminal" evidence="6">
    <location>
        <begin position="540"/>
        <end position="601"/>
    </location>
</feature>
<dbReference type="STRING" id="549789.NIES30_17615"/>
<evidence type="ECO:0000256" key="1">
    <source>
        <dbReference type="ARBA" id="ARBA00022741"/>
    </source>
</evidence>
<dbReference type="Proteomes" id="UP000185557">
    <property type="component" value="Unassembled WGS sequence"/>
</dbReference>
<dbReference type="InterPro" id="IPR014017">
    <property type="entry name" value="DNA_helicase_UvrD-like_C"/>
</dbReference>
<evidence type="ECO:0000259" key="5">
    <source>
        <dbReference type="Pfam" id="PF08378"/>
    </source>
</evidence>
<dbReference type="AlphaFoldDB" id="A0A1U7J271"/>
<comment type="caution">
    <text evidence="7">The sequence shown here is derived from an EMBL/GenBank/DDBJ whole genome shotgun (WGS) entry which is preliminary data.</text>
</comment>
<evidence type="ECO:0000256" key="2">
    <source>
        <dbReference type="ARBA" id="ARBA00022801"/>
    </source>
</evidence>
<protein>
    <submittedName>
        <fullName evidence="7">DNA helicase II</fullName>
    </submittedName>
</protein>
<gene>
    <name evidence="7" type="ORF">NIES30_17615</name>
</gene>
<evidence type="ECO:0000313" key="7">
    <source>
        <dbReference type="EMBL" id="OKH46115.1"/>
    </source>
</evidence>
<dbReference type="GO" id="GO:0003677">
    <property type="term" value="F:DNA binding"/>
    <property type="evidence" value="ECO:0007669"/>
    <property type="project" value="InterPro"/>
</dbReference>
<dbReference type="CDD" id="cd18807">
    <property type="entry name" value="SF1_C_UvrD"/>
    <property type="match status" value="1"/>
</dbReference>
<evidence type="ECO:0000256" key="3">
    <source>
        <dbReference type="ARBA" id="ARBA00022806"/>
    </source>
</evidence>
<keyword evidence="2" id="KW-0378">Hydrolase</keyword>
<accession>A0A1U7J271</accession>
<dbReference type="Pfam" id="PF13245">
    <property type="entry name" value="AAA_19"/>
    <property type="match status" value="1"/>
</dbReference>
<organism evidence="7 8">
    <name type="scientific">Phormidium tenue NIES-30</name>
    <dbReference type="NCBI Taxonomy" id="549789"/>
    <lineage>
        <taxon>Bacteria</taxon>
        <taxon>Bacillati</taxon>
        <taxon>Cyanobacteriota</taxon>
        <taxon>Cyanophyceae</taxon>
        <taxon>Oscillatoriophycideae</taxon>
        <taxon>Oscillatoriales</taxon>
        <taxon>Oscillatoriaceae</taxon>
        <taxon>Phormidium</taxon>
    </lineage>
</organism>
<dbReference type="Pfam" id="PF13361">
    <property type="entry name" value="UvrD_C"/>
    <property type="match status" value="1"/>
</dbReference>
<dbReference type="GO" id="GO:0005829">
    <property type="term" value="C:cytosol"/>
    <property type="evidence" value="ECO:0007669"/>
    <property type="project" value="TreeGrafter"/>
</dbReference>
<dbReference type="SUPFAM" id="SSF52540">
    <property type="entry name" value="P-loop containing nucleoside triphosphate hydrolases"/>
    <property type="match status" value="1"/>
</dbReference>
<dbReference type="InterPro" id="IPR011528">
    <property type="entry name" value="NERD"/>
</dbReference>
<keyword evidence="3 7" id="KW-0347">Helicase</keyword>
<dbReference type="GO" id="GO:0043138">
    <property type="term" value="F:3'-5' DNA helicase activity"/>
    <property type="evidence" value="ECO:0007669"/>
    <property type="project" value="TreeGrafter"/>
</dbReference>
<evidence type="ECO:0000259" key="6">
    <source>
        <dbReference type="Pfam" id="PF13361"/>
    </source>
</evidence>
<dbReference type="EMBL" id="MRCG01000014">
    <property type="protein sequence ID" value="OKH46115.1"/>
    <property type="molecule type" value="Genomic_DNA"/>
</dbReference>
<keyword evidence="1" id="KW-0547">Nucleotide-binding</keyword>
<name>A0A1U7J271_9CYAN</name>
<dbReference type="GO" id="GO:0005524">
    <property type="term" value="F:ATP binding"/>
    <property type="evidence" value="ECO:0007669"/>
    <property type="project" value="UniProtKB-KW"/>
</dbReference>
<feature type="domain" description="NERD" evidence="5">
    <location>
        <begin position="18"/>
        <end position="113"/>
    </location>
</feature>
<proteinExistence type="predicted"/>
<dbReference type="InterPro" id="IPR000212">
    <property type="entry name" value="DNA_helicase_UvrD/REP"/>
</dbReference>
<dbReference type="PANTHER" id="PTHR11070">
    <property type="entry name" value="UVRD / RECB / PCRA DNA HELICASE FAMILY MEMBER"/>
    <property type="match status" value="1"/>
</dbReference>
<dbReference type="InterPro" id="IPR027417">
    <property type="entry name" value="P-loop_NTPase"/>
</dbReference>
<dbReference type="RefSeq" id="WP_073609747.1">
    <property type="nucleotide sequence ID" value="NZ_MRCG01000014.1"/>
</dbReference>
<dbReference type="Gene3D" id="3.40.50.300">
    <property type="entry name" value="P-loop containing nucleotide triphosphate hydrolases"/>
    <property type="match status" value="2"/>
</dbReference>
<sequence length="626" mass="70909">MATLIPSYSSCASRMTGGERRLAQRLEAKLDDDYLLWYDVSVGPKALHPDFILLHRARGLFVLEVKDWRLDTIKSVNPDEFAIATPPKGLIKQVKNPLHQARDYVLAMCSLLEQDPELVQPTGRYQGKLRCPYAYGVVLPNITRRMFDAEPVLAQVIDPHRVICKDEMTEAVDPGAFQEQLWAMSHYNFGTTLTNEQIDRVRWHLYPEMRISAKQLSFFDDEPADILQTAIPQVLKVMDLQQEQLARSLGEGHRVIHGVAGSGKTLILAYRCQHLAEAMQTVLVLCFNVALASRLRALMAEKGLAHLVTVRHFHGWCTEVLKQHQLPRPDYRQYKGAEYIQRLEAAVVAAVEAGKIPTGQYGAVMVDEGHDFAPEWLKLVAQMVNPSTDSLLVLYDDAQNLYGQRAKQEFSFKSVGIKAQGRTTILKLNYRNTAQVLMLAYEFAKEVMQPTSPDEDMPPLVQPNSAGREGPVPELVKCRSYKAEVDHIIQRAQQLQERGIPWNEMAIIYRDKWMGEKAFQQLQQAALPVDWLNQSSSSRNFDPSTQSIKLMTMHASKGLEFPVVFIPGVGYLPNRYNDMADEARLLYVAMTRAIEVLVLSCDRRSVFAERLEGALERSGATKFHRM</sequence>
<dbReference type="GO" id="GO:0016787">
    <property type="term" value="F:hydrolase activity"/>
    <property type="evidence" value="ECO:0007669"/>
    <property type="project" value="UniProtKB-KW"/>
</dbReference>
<dbReference type="OrthoDB" id="9787585at2"/>
<dbReference type="PANTHER" id="PTHR11070:SF2">
    <property type="entry name" value="ATP-DEPENDENT DNA HELICASE SRS2"/>
    <property type="match status" value="1"/>
</dbReference>
<keyword evidence="4" id="KW-0067">ATP-binding</keyword>
<evidence type="ECO:0000313" key="8">
    <source>
        <dbReference type="Proteomes" id="UP000185557"/>
    </source>
</evidence>
<dbReference type="Pfam" id="PF08378">
    <property type="entry name" value="NERD"/>
    <property type="match status" value="1"/>
</dbReference>
<reference evidence="7 8" key="1">
    <citation type="submission" date="2016-11" db="EMBL/GenBank/DDBJ databases">
        <title>Draft Genome Sequences of Nine Cyanobacterial Strains from Diverse Habitats.</title>
        <authorList>
            <person name="Zhu T."/>
            <person name="Hou S."/>
            <person name="Lu X."/>
            <person name="Hess W.R."/>
        </authorList>
    </citation>
    <scope>NUCLEOTIDE SEQUENCE [LARGE SCALE GENOMIC DNA]</scope>
    <source>
        <strain evidence="7 8">NIES-30</strain>
    </source>
</reference>
<evidence type="ECO:0000256" key="4">
    <source>
        <dbReference type="ARBA" id="ARBA00022840"/>
    </source>
</evidence>
<keyword evidence="8" id="KW-1185">Reference proteome</keyword>
<dbReference type="GO" id="GO:0000725">
    <property type="term" value="P:recombinational repair"/>
    <property type="evidence" value="ECO:0007669"/>
    <property type="project" value="TreeGrafter"/>
</dbReference>